<evidence type="ECO:0000313" key="1">
    <source>
        <dbReference type="EMBL" id="PVI06207.1"/>
    </source>
</evidence>
<accession>A0A2V1E6N0</accession>
<dbReference type="EMBL" id="KZ805310">
    <property type="protein sequence ID" value="PVI06207.1"/>
    <property type="molecule type" value="Genomic_DNA"/>
</dbReference>
<reference evidence="1 2" key="1">
    <citation type="journal article" date="2018" name="Sci. Rep.">
        <title>Comparative genomics provides insights into the lifestyle and reveals functional heterogeneity of dark septate endophytic fungi.</title>
        <authorList>
            <person name="Knapp D.G."/>
            <person name="Nemeth J.B."/>
            <person name="Barry K."/>
            <person name="Hainaut M."/>
            <person name="Henrissat B."/>
            <person name="Johnson J."/>
            <person name="Kuo A."/>
            <person name="Lim J.H.P."/>
            <person name="Lipzen A."/>
            <person name="Nolan M."/>
            <person name="Ohm R.A."/>
            <person name="Tamas L."/>
            <person name="Grigoriev I.V."/>
            <person name="Spatafora J.W."/>
            <person name="Nagy L.G."/>
            <person name="Kovacs G.M."/>
        </authorList>
    </citation>
    <scope>NUCLEOTIDE SEQUENCE [LARGE SCALE GENOMIC DNA]</scope>
    <source>
        <strain evidence="1 2">DSE2036</strain>
    </source>
</reference>
<sequence length="172" mass="19112">MYASSPLFNSSARSASPMYHGCVSSAWKHLVRTEVALSTVPSPFECGAGCEDALLTVLRTSTRRVRPTAEFHIGIRGLPRAIQGGILLRLFSTSVPQTCWTLVREGKVERYQSPFHNQLHRTAPSRPWTQTLQDDHGCLLKLIGIYSYIGTKVYNATSHFAPIGPIHWHAPL</sequence>
<protein>
    <submittedName>
        <fullName evidence="1">Uncharacterized protein</fullName>
    </submittedName>
</protein>
<gene>
    <name evidence="1" type="ORF">DM02DRAFT_38250</name>
</gene>
<name>A0A2V1E6N0_9PLEO</name>
<organism evidence="1 2">
    <name type="scientific">Periconia macrospinosa</name>
    <dbReference type="NCBI Taxonomy" id="97972"/>
    <lineage>
        <taxon>Eukaryota</taxon>
        <taxon>Fungi</taxon>
        <taxon>Dikarya</taxon>
        <taxon>Ascomycota</taxon>
        <taxon>Pezizomycotina</taxon>
        <taxon>Dothideomycetes</taxon>
        <taxon>Pleosporomycetidae</taxon>
        <taxon>Pleosporales</taxon>
        <taxon>Massarineae</taxon>
        <taxon>Periconiaceae</taxon>
        <taxon>Periconia</taxon>
    </lineage>
</organism>
<dbReference type="Proteomes" id="UP000244855">
    <property type="component" value="Unassembled WGS sequence"/>
</dbReference>
<keyword evidence="2" id="KW-1185">Reference proteome</keyword>
<dbReference type="AlphaFoldDB" id="A0A2V1E6N0"/>
<proteinExistence type="predicted"/>
<evidence type="ECO:0000313" key="2">
    <source>
        <dbReference type="Proteomes" id="UP000244855"/>
    </source>
</evidence>